<dbReference type="EMBL" id="WHVB01000031">
    <property type="protein sequence ID" value="KAF8468573.1"/>
    <property type="molecule type" value="Genomic_DNA"/>
</dbReference>
<dbReference type="PANTHER" id="PTHR45964">
    <property type="entry name" value="WSCD FAMILY MEMBER CG9164"/>
    <property type="match status" value="1"/>
</dbReference>
<evidence type="ECO:0000256" key="1">
    <source>
        <dbReference type="ARBA" id="ARBA00022737"/>
    </source>
</evidence>
<gene>
    <name evidence="4" type="ORF">DFH94DRAFT_280386</name>
</gene>
<name>A0A9P5JXW5_9AGAM</name>
<dbReference type="PANTHER" id="PTHR45964:SF5">
    <property type="entry name" value="WSCD FAMILY MEMBER CG9164"/>
    <property type="match status" value="1"/>
</dbReference>
<dbReference type="SMART" id="SM00321">
    <property type="entry name" value="WSC"/>
    <property type="match status" value="3"/>
</dbReference>
<feature type="domain" description="WSC" evidence="3">
    <location>
        <begin position="297"/>
        <end position="390"/>
    </location>
</feature>
<feature type="chain" id="PRO_5040361520" evidence="2">
    <location>
        <begin position="30"/>
        <end position="426"/>
    </location>
</feature>
<dbReference type="InterPro" id="IPR002889">
    <property type="entry name" value="WSC_carb-bd"/>
</dbReference>
<feature type="domain" description="WSC" evidence="3">
    <location>
        <begin position="170"/>
        <end position="266"/>
    </location>
</feature>
<dbReference type="InterPro" id="IPR051589">
    <property type="entry name" value="Sialate-O-sulfotransferase"/>
</dbReference>
<protein>
    <submittedName>
        <fullName evidence="4">WSC domain-containing protein</fullName>
    </submittedName>
</protein>
<evidence type="ECO:0000259" key="3">
    <source>
        <dbReference type="PROSITE" id="PS51212"/>
    </source>
</evidence>
<reference evidence="4" key="1">
    <citation type="submission" date="2019-10" db="EMBL/GenBank/DDBJ databases">
        <authorList>
            <consortium name="DOE Joint Genome Institute"/>
            <person name="Kuo A."/>
            <person name="Miyauchi S."/>
            <person name="Kiss E."/>
            <person name="Drula E."/>
            <person name="Kohler A."/>
            <person name="Sanchez-Garcia M."/>
            <person name="Andreopoulos B."/>
            <person name="Barry K.W."/>
            <person name="Bonito G."/>
            <person name="Buee M."/>
            <person name="Carver A."/>
            <person name="Chen C."/>
            <person name="Cichocki N."/>
            <person name="Clum A."/>
            <person name="Culley D."/>
            <person name="Crous P.W."/>
            <person name="Fauchery L."/>
            <person name="Girlanda M."/>
            <person name="Hayes R."/>
            <person name="Keri Z."/>
            <person name="LaButti K."/>
            <person name="Lipzen A."/>
            <person name="Lombard V."/>
            <person name="Magnuson J."/>
            <person name="Maillard F."/>
            <person name="Morin E."/>
            <person name="Murat C."/>
            <person name="Nolan M."/>
            <person name="Ohm R."/>
            <person name="Pangilinan J."/>
            <person name="Pereira M."/>
            <person name="Perotto S."/>
            <person name="Peter M."/>
            <person name="Riley R."/>
            <person name="Sitrit Y."/>
            <person name="Stielow B."/>
            <person name="Szollosi G."/>
            <person name="Zifcakova L."/>
            <person name="Stursova M."/>
            <person name="Spatafora J.W."/>
            <person name="Tedersoo L."/>
            <person name="Vaario L.-M."/>
            <person name="Yamada A."/>
            <person name="Yan M."/>
            <person name="Wang P."/>
            <person name="Xu J."/>
            <person name="Bruns T."/>
            <person name="Baldrian P."/>
            <person name="Vilgalys R."/>
            <person name="Henrissat B."/>
            <person name="Grigoriev I.V."/>
            <person name="Hibbett D."/>
            <person name="Nagy L.G."/>
            <person name="Martin F.M."/>
        </authorList>
    </citation>
    <scope>NUCLEOTIDE SEQUENCE</scope>
    <source>
        <strain evidence="4">Prilba</strain>
    </source>
</reference>
<keyword evidence="5" id="KW-1185">Reference proteome</keyword>
<sequence length="426" mass="45432">MVRKMHPTLLPPILFRLVALLAIVPFVNTDTSHILRRSLYPSRLRHLRFQQRDVIPDLLEGWTAVGCYTDNVAARTLTFVGYTDTKNMTVDNCVNFCNTQNFVYAGVEYGQECYCGNVISNGGTTALDSDCSFPCNGNANETCGAGGRLNLYWSGAVPPAAPVIAPNNGLWISLGCYNDSPATRTLTVPTAVLGGASNNSVQSCTDTYFSSGYPLAGVEYSRECYCGTAIANDGAPTPPGDCPMVCSGNSSEFCGGPNRLNVYNYTGTDLPPITAPPVEGGGGGSPVFPVLSDLQVGWSYNACWVDNAHGRVFQTEFPDNQMLTVQGCAALCSSKNFSLAGLEYSVQCFCGDNLVQGSVKVPDNECDMGCSGNATEACGGRDRLSVYTSTGSVTTFPIPTVQTIDLPGNWHYSRCLAEPGAIRIFP</sequence>
<evidence type="ECO:0000256" key="2">
    <source>
        <dbReference type="SAM" id="SignalP"/>
    </source>
</evidence>
<keyword evidence="1" id="KW-0677">Repeat</keyword>
<dbReference type="AlphaFoldDB" id="A0A9P5JXW5"/>
<keyword evidence="2" id="KW-0732">Signal</keyword>
<reference evidence="4" key="2">
    <citation type="journal article" date="2020" name="Nat. Commun.">
        <title>Large-scale genome sequencing of mycorrhizal fungi provides insights into the early evolution of symbiotic traits.</title>
        <authorList>
            <person name="Miyauchi S."/>
            <person name="Kiss E."/>
            <person name="Kuo A."/>
            <person name="Drula E."/>
            <person name="Kohler A."/>
            <person name="Sanchez-Garcia M."/>
            <person name="Morin E."/>
            <person name="Andreopoulos B."/>
            <person name="Barry K.W."/>
            <person name="Bonito G."/>
            <person name="Buee M."/>
            <person name="Carver A."/>
            <person name="Chen C."/>
            <person name="Cichocki N."/>
            <person name="Clum A."/>
            <person name="Culley D."/>
            <person name="Crous P.W."/>
            <person name="Fauchery L."/>
            <person name="Girlanda M."/>
            <person name="Hayes R.D."/>
            <person name="Keri Z."/>
            <person name="LaButti K."/>
            <person name="Lipzen A."/>
            <person name="Lombard V."/>
            <person name="Magnuson J."/>
            <person name="Maillard F."/>
            <person name="Murat C."/>
            <person name="Nolan M."/>
            <person name="Ohm R.A."/>
            <person name="Pangilinan J."/>
            <person name="Pereira M.F."/>
            <person name="Perotto S."/>
            <person name="Peter M."/>
            <person name="Pfister S."/>
            <person name="Riley R."/>
            <person name="Sitrit Y."/>
            <person name="Stielow J.B."/>
            <person name="Szollosi G."/>
            <person name="Zifcakova L."/>
            <person name="Stursova M."/>
            <person name="Spatafora J.W."/>
            <person name="Tedersoo L."/>
            <person name="Vaario L.M."/>
            <person name="Yamada A."/>
            <person name="Yan M."/>
            <person name="Wang P."/>
            <person name="Xu J."/>
            <person name="Bruns T."/>
            <person name="Baldrian P."/>
            <person name="Vilgalys R."/>
            <person name="Dunand C."/>
            <person name="Henrissat B."/>
            <person name="Grigoriev I.V."/>
            <person name="Hibbett D."/>
            <person name="Nagy L.G."/>
            <person name="Martin F.M."/>
        </authorList>
    </citation>
    <scope>NUCLEOTIDE SEQUENCE</scope>
    <source>
        <strain evidence="4">Prilba</strain>
    </source>
</reference>
<dbReference type="PROSITE" id="PS51212">
    <property type="entry name" value="WSC"/>
    <property type="match status" value="3"/>
</dbReference>
<evidence type="ECO:0000313" key="4">
    <source>
        <dbReference type="EMBL" id="KAF8468573.1"/>
    </source>
</evidence>
<dbReference type="Proteomes" id="UP000759537">
    <property type="component" value="Unassembled WGS sequence"/>
</dbReference>
<evidence type="ECO:0000313" key="5">
    <source>
        <dbReference type="Proteomes" id="UP000759537"/>
    </source>
</evidence>
<dbReference type="OrthoDB" id="5985073at2759"/>
<feature type="signal peptide" evidence="2">
    <location>
        <begin position="1"/>
        <end position="29"/>
    </location>
</feature>
<feature type="domain" description="WSC" evidence="3">
    <location>
        <begin position="61"/>
        <end position="155"/>
    </location>
</feature>
<accession>A0A9P5JXW5</accession>
<proteinExistence type="predicted"/>
<comment type="caution">
    <text evidence="4">The sequence shown here is derived from an EMBL/GenBank/DDBJ whole genome shotgun (WGS) entry which is preliminary data.</text>
</comment>
<organism evidence="4 5">
    <name type="scientific">Russula ochroleuca</name>
    <dbReference type="NCBI Taxonomy" id="152965"/>
    <lineage>
        <taxon>Eukaryota</taxon>
        <taxon>Fungi</taxon>
        <taxon>Dikarya</taxon>
        <taxon>Basidiomycota</taxon>
        <taxon>Agaricomycotina</taxon>
        <taxon>Agaricomycetes</taxon>
        <taxon>Russulales</taxon>
        <taxon>Russulaceae</taxon>
        <taxon>Russula</taxon>
    </lineage>
</organism>
<dbReference type="Pfam" id="PF01822">
    <property type="entry name" value="WSC"/>
    <property type="match status" value="3"/>
</dbReference>